<dbReference type="SUPFAM" id="SSF48264">
    <property type="entry name" value="Cytochrome P450"/>
    <property type="match status" value="1"/>
</dbReference>
<protein>
    <recommendedName>
        <fullName evidence="12">Cytochrome P450 monooxygenase</fullName>
    </recommendedName>
</protein>
<evidence type="ECO:0000256" key="8">
    <source>
        <dbReference type="PIRSR" id="PIRSR602403-1"/>
    </source>
</evidence>
<dbReference type="GO" id="GO:0020037">
    <property type="term" value="F:heme binding"/>
    <property type="evidence" value="ECO:0007669"/>
    <property type="project" value="InterPro"/>
</dbReference>
<organism evidence="10 11">
    <name type="scientific">Xylaria arbuscula</name>
    <dbReference type="NCBI Taxonomy" id="114810"/>
    <lineage>
        <taxon>Eukaryota</taxon>
        <taxon>Fungi</taxon>
        <taxon>Dikarya</taxon>
        <taxon>Ascomycota</taxon>
        <taxon>Pezizomycotina</taxon>
        <taxon>Sordariomycetes</taxon>
        <taxon>Xylariomycetidae</taxon>
        <taxon>Xylariales</taxon>
        <taxon>Xylariaceae</taxon>
        <taxon>Xylaria</taxon>
    </lineage>
</organism>
<dbReference type="InterPro" id="IPR036396">
    <property type="entry name" value="Cyt_P450_sf"/>
</dbReference>
<dbReference type="EMBL" id="JANPWZ010000246">
    <property type="protein sequence ID" value="KAJ3578198.1"/>
    <property type="molecule type" value="Genomic_DNA"/>
</dbReference>
<dbReference type="AlphaFoldDB" id="A0A9W8TP84"/>
<evidence type="ECO:0000256" key="1">
    <source>
        <dbReference type="ARBA" id="ARBA00001971"/>
    </source>
</evidence>
<name>A0A9W8TP84_9PEZI</name>
<dbReference type="PANTHER" id="PTHR46206:SF2">
    <property type="entry name" value="CYTOCHROME P450 MONOOXYGENASE AUSG-RELATED"/>
    <property type="match status" value="1"/>
</dbReference>
<keyword evidence="5 9" id="KW-0560">Oxidoreductase</keyword>
<reference evidence="10" key="1">
    <citation type="submission" date="2022-07" db="EMBL/GenBank/DDBJ databases">
        <title>Genome Sequence of Xylaria arbuscula.</title>
        <authorList>
            <person name="Buettner E."/>
        </authorList>
    </citation>
    <scope>NUCLEOTIDE SEQUENCE</scope>
    <source>
        <strain evidence="10">VT107</strain>
    </source>
</reference>
<comment type="caution">
    <text evidence="10">The sequence shown here is derived from an EMBL/GenBank/DDBJ whole genome shotgun (WGS) entry which is preliminary data.</text>
</comment>
<dbReference type="PRINTS" id="PR00465">
    <property type="entry name" value="EP450IV"/>
</dbReference>
<dbReference type="PROSITE" id="PS00086">
    <property type="entry name" value="CYTOCHROME_P450"/>
    <property type="match status" value="1"/>
</dbReference>
<evidence type="ECO:0000256" key="4">
    <source>
        <dbReference type="ARBA" id="ARBA00022723"/>
    </source>
</evidence>
<keyword evidence="3 8" id="KW-0349">Heme</keyword>
<comment type="similarity">
    <text evidence="2 9">Belongs to the cytochrome P450 family.</text>
</comment>
<evidence type="ECO:0000256" key="9">
    <source>
        <dbReference type="RuleBase" id="RU000461"/>
    </source>
</evidence>
<evidence type="ECO:0000256" key="2">
    <source>
        <dbReference type="ARBA" id="ARBA00010617"/>
    </source>
</evidence>
<keyword evidence="7 9" id="KW-0503">Monooxygenase</keyword>
<dbReference type="VEuPathDB" id="FungiDB:F4678DRAFT_450266"/>
<dbReference type="PANTHER" id="PTHR46206">
    <property type="entry name" value="CYTOCHROME P450"/>
    <property type="match status" value="1"/>
</dbReference>
<dbReference type="GO" id="GO:0004497">
    <property type="term" value="F:monooxygenase activity"/>
    <property type="evidence" value="ECO:0007669"/>
    <property type="project" value="UniProtKB-KW"/>
</dbReference>
<sequence length="511" mass="57334">MSLPIMNDTATLAFEFSSIGDIVPVSPLPYLIGIALVTLTTYTWATSNPSLKRLPIVNPPSLFSSFQAKLKFKNSAKTIIKNARKHLPNQPYRMTTDFGEVVMLQSERFQEIRNNPHLSFLGTIAQERICEIPGFEPLANLGVEGELVLTVTSKQMTRSIGQVTEPLAEEIALGLSINLGESTGEQSAISPTLQDVELILIDWHEMQLAPALRDITARMYPRNARPYIGWLVPECKEVRKYYKRARAVIDPVIEERAAVKQAAFAAGQPAPVYNDAIEWFEQEAKQRGQPCDLANFQLMMSVVAIGTTADLLQTTLIDLMQHPETLQAVRDEIAQVLKTEGWKKTSLYSMKLLDSIIKESQRIKPFFSAMRRQVQADITLPDGTLVKKGSRIHIDTHRMVDPTVYENPEEWQGNRFYDLRSQPGKEHLAQLVTTSIDHIGFGHGKHACPGRFFAATELKIALCHLLMKYDWKLAPGTPTSTVHQGFAQRVNPATKVLCRRRASMEIDIDSI</sequence>
<evidence type="ECO:0000256" key="3">
    <source>
        <dbReference type="ARBA" id="ARBA00022617"/>
    </source>
</evidence>
<dbReference type="Gene3D" id="1.10.630.10">
    <property type="entry name" value="Cytochrome P450"/>
    <property type="match status" value="1"/>
</dbReference>
<dbReference type="InterPro" id="IPR001128">
    <property type="entry name" value="Cyt_P450"/>
</dbReference>
<dbReference type="InterPro" id="IPR017972">
    <property type="entry name" value="Cyt_P450_CS"/>
</dbReference>
<keyword evidence="6 8" id="KW-0408">Iron</keyword>
<proteinExistence type="inferred from homology"/>
<gene>
    <name evidence="10" type="ORF">NPX13_g2371</name>
</gene>
<evidence type="ECO:0000256" key="6">
    <source>
        <dbReference type="ARBA" id="ARBA00023004"/>
    </source>
</evidence>
<evidence type="ECO:0000313" key="11">
    <source>
        <dbReference type="Proteomes" id="UP001148614"/>
    </source>
</evidence>
<keyword evidence="11" id="KW-1185">Reference proteome</keyword>
<keyword evidence="4 8" id="KW-0479">Metal-binding</keyword>
<comment type="cofactor">
    <cofactor evidence="1 8">
        <name>heme</name>
        <dbReference type="ChEBI" id="CHEBI:30413"/>
    </cofactor>
</comment>
<accession>A0A9W8TP84</accession>
<dbReference type="GO" id="GO:0016705">
    <property type="term" value="F:oxidoreductase activity, acting on paired donors, with incorporation or reduction of molecular oxygen"/>
    <property type="evidence" value="ECO:0007669"/>
    <property type="project" value="InterPro"/>
</dbReference>
<dbReference type="CDD" id="cd11041">
    <property type="entry name" value="CYP503A1-like"/>
    <property type="match status" value="1"/>
</dbReference>
<dbReference type="Proteomes" id="UP001148614">
    <property type="component" value="Unassembled WGS sequence"/>
</dbReference>
<evidence type="ECO:0008006" key="12">
    <source>
        <dbReference type="Google" id="ProtNLM"/>
    </source>
</evidence>
<evidence type="ECO:0000256" key="5">
    <source>
        <dbReference type="ARBA" id="ARBA00023002"/>
    </source>
</evidence>
<dbReference type="GO" id="GO:0005506">
    <property type="term" value="F:iron ion binding"/>
    <property type="evidence" value="ECO:0007669"/>
    <property type="project" value="InterPro"/>
</dbReference>
<evidence type="ECO:0000313" key="10">
    <source>
        <dbReference type="EMBL" id="KAJ3578198.1"/>
    </source>
</evidence>
<feature type="binding site" description="axial binding residue" evidence="8">
    <location>
        <position position="448"/>
    </location>
    <ligand>
        <name>heme</name>
        <dbReference type="ChEBI" id="CHEBI:30413"/>
    </ligand>
    <ligandPart>
        <name>Fe</name>
        <dbReference type="ChEBI" id="CHEBI:18248"/>
    </ligandPart>
</feature>
<evidence type="ECO:0000256" key="7">
    <source>
        <dbReference type="ARBA" id="ARBA00023033"/>
    </source>
</evidence>
<dbReference type="InterPro" id="IPR002403">
    <property type="entry name" value="Cyt_P450_E_grp-IV"/>
</dbReference>
<dbReference type="Pfam" id="PF00067">
    <property type="entry name" value="p450"/>
    <property type="match status" value="1"/>
</dbReference>